<feature type="compositionally biased region" description="Polar residues" evidence="1">
    <location>
        <begin position="129"/>
        <end position="170"/>
    </location>
</feature>
<evidence type="ECO:0000313" key="4">
    <source>
        <dbReference type="Proteomes" id="UP000663842"/>
    </source>
</evidence>
<feature type="region of interest" description="Disordered" evidence="1">
    <location>
        <begin position="340"/>
        <end position="359"/>
    </location>
</feature>
<feature type="compositionally biased region" description="Polar residues" evidence="1">
    <location>
        <begin position="87"/>
        <end position="116"/>
    </location>
</feature>
<accession>A0A819A2G8</accession>
<evidence type="ECO:0000256" key="1">
    <source>
        <dbReference type="SAM" id="MobiDB-lite"/>
    </source>
</evidence>
<dbReference type="Proteomes" id="UP000663842">
    <property type="component" value="Unassembled WGS sequence"/>
</dbReference>
<dbReference type="AlphaFoldDB" id="A0A819A2G8"/>
<feature type="region of interest" description="Disordered" evidence="1">
    <location>
        <begin position="271"/>
        <end position="310"/>
    </location>
</feature>
<proteinExistence type="predicted"/>
<feature type="compositionally biased region" description="Basic and acidic residues" evidence="1">
    <location>
        <begin position="17"/>
        <end position="35"/>
    </location>
</feature>
<protein>
    <submittedName>
        <fullName evidence="3">Uncharacterized protein</fullName>
    </submittedName>
</protein>
<dbReference type="EMBL" id="CAJOBF010000243">
    <property type="protein sequence ID" value="CAF3780829.1"/>
    <property type="molecule type" value="Genomic_DNA"/>
</dbReference>
<feature type="compositionally biased region" description="Low complexity" evidence="1">
    <location>
        <begin position="117"/>
        <end position="128"/>
    </location>
</feature>
<feature type="compositionally biased region" description="Acidic residues" evidence="1">
    <location>
        <begin position="301"/>
        <end position="310"/>
    </location>
</feature>
<feature type="compositionally biased region" description="Polar residues" evidence="1">
    <location>
        <begin position="51"/>
        <end position="73"/>
    </location>
</feature>
<reference evidence="3" key="1">
    <citation type="submission" date="2021-02" db="EMBL/GenBank/DDBJ databases">
        <authorList>
            <person name="Nowell W R."/>
        </authorList>
    </citation>
    <scope>NUCLEOTIDE SEQUENCE</scope>
</reference>
<evidence type="ECO:0000313" key="2">
    <source>
        <dbReference type="EMBL" id="CAF2135008.1"/>
    </source>
</evidence>
<feature type="region of interest" description="Disordered" evidence="1">
    <location>
        <begin position="1"/>
        <end position="182"/>
    </location>
</feature>
<evidence type="ECO:0000313" key="3">
    <source>
        <dbReference type="EMBL" id="CAF3780829.1"/>
    </source>
</evidence>
<dbReference type="EMBL" id="CAJNRG010011769">
    <property type="protein sequence ID" value="CAF2135008.1"/>
    <property type="molecule type" value="Genomic_DNA"/>
</dbReference>
<name>A0A819A2G8_9BILA</name>
<feature type="region of interest" description="Disordered" evidence="1">
    <location>
        <begin position="420"/>
        <end position="467"/>
    </location>
</feature>
<dbReference type="Proteomes" id="UP000663887">
    <property type="component" value="Unassembled WGS sequence"/>
</dbReference>
<feature type="compositionally biased region" description="Basic and acidic residues" evidence="1">
    <location>
        <begin position="289"/>
        <end position="300"/>
    </location>
</feature>
<feature type="compositionally biased region" description="Basic and acidic residues" evidence="1">
    <location>
        <begin position="435"/>
        <end position="444"/>
    </location>
</feature>
<gene>
    <name evidence="3" type="ORF">UXM345_LOCUS3677</name>
    <name evidence="2" type="ORF">XDN619_LOCUS25602</name>
</gene>
<organism evidence="3 4">
    <name type="scientific">Rotaria magnacalcarata</name>
    <dbReference type="NCBI Taxonomy" id="392030"/>
    <lineage>
        <taxon>Eukaryota</taxon>
        <taxon>Metazoa</taxon>
        <taxon>Spiralia</taxon>
        <taxon>Gnathifera</taxon>
        <taxon>Rotifera</taxon>
        <taxon>Eurotatoria</taxon>
        <taxon>Bdelloidea</taxon>
        <taxon>Philodinida</taxon>
        <taxon>Philodinidae</taxon>
        <taxon>Rotaria</taxon>
    </lineage>
</organism>
<comment type="caution">
    <text evidence="3">The sequence shown here is derived from an EMBL/GenBank/DDBJ whole genome shotgun (WGS) entry which is preliminary data.</text>
</comment>
<feature type="compositionally biased region" description="Basic and acidic residues" evidence="1">
    <location>
        <begin position="340"/>
        <end position="351"/>
    </location>
</feature>
<sequence>MNGAEASGHSSPASGKSGEKKDRKFLSKTVDSVRDKVHRFTGGLRDKAHNLRQSKNSNETKTNANPNVEQSQDLAVAHTANIRETSRSNQPPASRAEQSNASITVNIRETSRSNQLSASRSEQSNASSTVNKPETSRSNQPPASRAEQQPDTTVSTQSRARSEQSASNDSPIKPSNEHKDVAISARAVVSKRSAVNSNMKTLNSTNEKTKINEATNALSSEPNDKAQVHISFLNIYTVDDVFERLDEAIEEADIDIDGDKGKMTLHIETGPAASKFSTSTAKKKRLSPGKKEEKIIRNSDSDSDSDEDENPIIIDHHKIHTVEDLLLKLDNQARNRRVVLKNESHSSDSIDVKNPTNPSSIDSLLSTVANKSDNVSSAEIAVKSSTVHDDQINVNVESGVDHLDRKNGVVQPAPMVIDKKKQERKKLAPLPPSPNKDEKKHGEETITTVPKEQQHIKSVDSITNHQNIADESSKIGVESNISHPDSKQTVDGQSRNFITAKPIFQVTKQNRQTLYSSTSEDEYEM</sequence>